<dbReference type="GO" id="GO:0005506">
    <property type="term" value="F:iron ion binding"/>
    <property type="evidence" value="ECO:0007669"/>
    <property type="project" value="InterPro"/>
</dbReference>
<protein>
    <submittedName>
        <fullName evidence="7">Unannotated protein</fullName>
    </submittedName>
</protein>
<proteinExistence type="inferred from homology"/>
<evidence type="ECO:0000256" key="4">
    <source>
        <dbReference type="ARBA" id="ARBA00023002"/>
    </source>
</evidence>
<keyword evidence="4" id="KW-0560">Oxidoreductase</keyword>
<evidence type="ECO:0000313" key="9">
    <source>
        <dbReference type="EMBL" id="CAB4985260.1"/>
    </source>
</evidence>
<evidence type="ECO:0000313" key="7">
    <source>
        <dbReference type="EMBL" id="CAB4798666.1"/>
    </source>
</evidence>
<dbReference type="GO" id="GO:0008395">
    <property type="term" value="F:steroid hydroxylase activity"/>
    <property type="evidence" value="ECO:0007669"/>
    <property type="project" value="TreeGrafter"/>
</dbReference>
<dbReference type="SUPFAM" id="SSF48264">
    <property type="entry name" value="Cytochrome P450"/>
    <property type="match status" value="1"/>
</dbReference>
<evidence type="ECO:0000256" key="5">
    <source>
        <dbReference type="ARBA" id="ARBA00023004"/>
    </source>
</evidence>
<dbReference type="EMBL" id="CAFAAM010000046">
    <property type="protein sequence ID" value="CAB4798666.1"/>
    <property type="molecule type" value="Genomic_DNA"/>
</dbReference>
<keyword evidence="2" id="KW-0349">Heme</keyword>
<dbReference type="InterPro" id="IPR036396">
    <property type="entry name" value="Cyt_P450_sf"/>
</dbReference>
<dbReference type="InterPro" id="IPR017972">
    <property type="entry name" value="Cyt_P450_CS"/>
</dbReference>
<organism evidence="7">
    <name type="scientific">freshwater metagenome</name>
    <dbReference type="NCBI Taxonomy" id="449393"/>
    <lineage>
        <taxon>unclassified sequences</taxon>
        <taxon>metagenomes</taxon>
        <taxon>ecological metagenomes</taxon>
    </lineage>
</organism>
<evidence type="ECO:0000256" key="1">
    <source>
        <dbReference type="ARBA" id="ARBA00010617"/>
    </source>
</evidence>
<dbReference type="FunFam" id="1.10.630.10:FF:000018">
    <property type="entry name" value="Cytochrome P450 monooxygenase"/>
    <property type="match status" value="1"/>
</dbReference>
<dbReference type="Pfam" id="PF00067">
    <property type="entry name" value="p450"/>
    <property type="match status" value="2"/>
</dbReference>
<sequence>MTDIYWDPYDTEIDDNPHPIWKRMRTEAPVYRNDRFDFWALSRFEDIEKASKDTATFSSTHGTVLEMMGPGMIGSNQMIFMDPPEHTMYRSLVSRAFTPRRMALLDDYVRDVCAELLDGLAGRSEFDYVQDFATQVPSMVISRLVGVPENEREEQRENIDTMFHIDPEQGMINDIAFMARIRVHEYLMDLVHRHRENPDQFGDDMIKVLLGAEVTGDDGELRSLNDDELVQFTLLLYVAGTETVMRLLGNAAVVLAQHPEQRAELVADPSLIPNAIEELLRYEAPSPVNGRWVLKDVELHGTKIPAGSKVLLLTGSAGRDADAFPDADAFDIHRDIKKHVTFGYGIHFCLGASLARTEGRIALEETLRRLPDWEIVDGKTVRQHTSTVRGYSKVGVRVP</sequence>
<evidence type="ECO:0000256" key="6">
    <source>
        <dbReference type="ARBA" id="ARBA00023033"/>
    </source>
</evidence>
<gene>
    <name evidence="7" type="ORF">UFOPK3010_00474</name>
    <name evidence="8" type="ORF">UFOPK3785_00866</name>
    <name evidence="9" type="ORF">UFOPK3927_00963</name>
</gene>
<keyword evidence="6" id="KW-0503">Monooxygenase</keyword>
<dbReference type="AlphaFoldDB" id="A0A6J6XU06"/>
<dbReference type="Gene3D" id="1.10.630.10">
    <property type="entry name" value="Cytochrome P450"/>
    <property type="match status" value="1"/>
</dbReference>
<comment type="similarity">
    <text evidence="1">Belongs to the cytochrome P450 family.</text>
</comment>
<dbReference type="GO" id="GO:0006707">
    <property type="term" value="P:cholesterol catabolic process"/>
    <property type="evidence" value="ECO:0007669"/>
    <property type="project" value="TreeGrafter"/>
</dbReference>
<evidence type="ECO:0000256" key="3">
    <source>
        <dbReference type="ARBA" id="ARBA00022723"/>
    </source>
</evidence>
<dbReference type="PANTHER" id="PTHR46696">
    <property type="entry name" value="P450, PUTATIVE (EUROFUNG)-RELATED"/>
    <property type="match status" value="1"/>
</dbReference>
<dbReference type="PANTHER" id="PTHR46696:SF4">
    <property type="entry name" value="BIOTIN BIOSYNTHESIS CYTOCHROME P450"/>
    <property type="match status" value="1"/>
</dbReference>
<accession>A0A6J6XU06</accession>
<dbReference type="GO" id="GO:0020037">
    <property type="term" value="F:heme binding"/>
    <property type="evidence" value="ECO:0007669"/>
    <property type="project" value="InterPro"/>
</dbReference>
<keyword evidence="5" id="KW-0408">Iron</keyword>
<dbReference type="InterPro" id="IPR002397">
    <property type="entry name" value="Cyt_P450_B"/>
</dbReference>
<dbReference type="InterPro" id="IPR001128">
    <property type="entry name" value="Cyt_P450"/>
</dbReference>
<dbReference type="EMBL" id="CAFBOK010000100">
    <property type="protein sequence ID" value="CAB4985260.1"/>
    <property type="molecule type" value="Genomic_DNA"/>
</dbReference>
<dbReference type="EMBL" id="CAFBNJ010000036">
    <property type="protein sequence ID" value="CAB4951556.1"/>
    <property type="molecule type" value="Genomic_DNA"/>
</dbReference>
<keyword evidence="3" id="KW-0479">Metal-binding</keyword>
<dbReference type="PROSITE" id="PS00086">
    <property type="entry name" value="CYTOCHROME_P450"/>
    <property type="match status" value="1"/>
</dbReference>
<reference evidence="7" key="1">
    <citation type="submission" date="2020-05" db="EMBL/GenBank/DDBJ databases">
        <authorList>
            <person name="Chiriac C."/>
            <person name="Salcher M."/>
            <person name="Ghai R."/>
            <person name="Kavagutti S V."/>
        </authorList>
    </citation>
    <scope>NUCLEOTIDE SEQUENCE</scope>
</reference>
<name>A0A6J6XU06_9ZZZZ</name>
<evidence type="ECO:0000313" key="8">
    <source>
        <dbReference type="EMBL" id="CAB4951556.1"/>
    </source>
</evidence>
<evidence type="ECO:0000256" key="2">
    <source>
        <dbReference type="ARBA" id="ARBA00022617"/>
    </source>
</evidence>
<dbReference type="GO" id="GO:0036199">
    <property type="term" value="F:cholest-4-en-3-one 26-monooxygenase activity"/>
    <property type="evidence" value="ECO:0007669"/>
    <property type="project" value="TreeGrafter"/>
</dbReference>
<dbReference type="PRINTS" id="PR00359">
    <property type="entry name" value="BP450"/>
</dbReference>